<dbReference type="GO" id="GO:0031902">
    <property type="term" value="C:late endosome membrane"/>
    <property type="evidence" value="ECO:0007669"/>
    <property type="project" value="TreeGrafter"/>
</dbReference>
<reference evidence="3" key="1">
    <citation type="submission" date="2020-11" db="EMBL/GenBank/DDBJ databases">
        <authorList>
            <person name="Tran Van P."/>
        </authorList>
    </citation>
    <scope>NUCLEOTIDE SEQUENCE</scope>
</reference>
<dbReference type="OrthoDB" id="74575at2759"/>
<protein>
    <recommendedName>
        <fullName evidence="2">START domain-containing protein</fullName>
    </recommendedName>
</protein>
<dbReference type="InterPro" id="IPR051869">
    <property type="entry name" value="STARD3"/>
</dbReference>
<dbReference type="GO" id="GO:0005765">
    <property type="term" value="C:lysosomal membrane"/>
    <property type="evidence" value="ECO:0007669"/>
    <property type="project" value="TreeGrafter"/>
</dbReference>
<dbReference type="EMBL" id="CAJPEX010001350">
    <property type="protein sequence ID" value="CAG0918906.1"/>
    <property type="molecule type" value="Genomic_DNA"/>
</dbReference>
<dbReference type="SUPFAM" id="SSF55961">
    <property type="entry name" value="Bet v1-like"/>
    <property type="match status" value="1"/>
</dbReference>
<dbReference type="PRINTS" id="PR00978">
    <property type="entry name" value="STARPROTEIN"/>
</dbReference>
<evidence type="ECO:0000256" key="1">
    <source>
        <dbReference type="SAM" id="SignalP"/>
    </source>
</evidence>
<evidence type="ECO:0000313" key="4">
    <source>
        <dbReference type="Proteomes" id="UP000678499"/>
    </source>
</evidence>
<dbReference type="GO" id="GO:0099044">
    <property type="term" value="P:vesicle tethering to endoplasmic reticulum"/>
    <property type="evidence" value="ECO:0007669"/>
    <property type="project" value="TreeGrafter"/>
</dbReference>
<dbReference type="GO" id="GO:0005789">
    <property type="term" value="C:endoplasmic reticulum membrane"/>
    <property type="evidence" value="ECO:0007669"/>
    <property type="project" value="TreeGrafter"/>
</dbReference>
<sequence length="387" mass="44639">MSSMSGSNRRMNQIFILLWSLMTVAANPLQLDGKSFLSIQRKDSGEGLPGGFQAGRPYDIKGTIWLIEAPVDANETHVQLPAPREPTDVHQPEYTRADFLKDNRVGREIPEKHNSKFDFDKEENHDVDLDHDDLHHQDKGAKRWKNPDISKAAHKRYRLLRKTMMSEVLRELNSKDWTLLKKKNGDQVQILKDGLTGQVYLMTGIVDLDPETLFHGLVDEPLSITEWNPAIKQIEILQHINNRTMVFHQVLNQNSGGLFKERDFVNLIFWRKSKGIFYQFYESVEFPDFPETTSFVRADNGPSGFILSPHHNPATNQVQTKYQWLMDVDFKFQWMFQRLLKGVIPGVMLEYLDNVRAKAESLKKEAHHLQQAAQTTGNVTHRHGRSA</sequence>
<gene>
    <name evidence="3" type="ORF">NMOB1V02_LOCUS6451</name>
</gene>
<dbReference type="SMART" id="SM00234">
    <property type="entry name" value="START"/>
    <property type="match status" value="1"/>
</dbReference>
<dbReference type="InterPro" id="IPR000799">
    <property type="entry name" value="StAR-like"/>
</dbReference>
<name>A0A7R9GF98_9CRUS</name>
<dbReference type="InterPro" id="IPR002913">
    <property type="entry name" value="START_lipid-bd_dom"/>
</dbReference>
<dbReference type="Gene3D" id="3.30.530.20">
    <property type="match status" value="1"/>
</dbReference>
<dbReference type="GO" id="GO:0015485">
    <property type="term" value="F:cholesterol binding"/>
    <property type="evidence" value="ECO:0007669"/>
    <property type="project" value="TreeGrafter"/>
</dbReference>
<dbReference type="GO" id="GO:0140284">
    <property type="term" value="C:endoplasmic reticulum-endosome membrane contact site"/>
    <property type="evidence" value="ECO:0007669"/>
    <property type="project" value="TreeGrafter"/>
</dbReference>
<accession>A0A7R9GF98</accession>
<dbReference type="Pfam" id="PF01852">
    <property type="entry name" value="START"/>
    <property type="match status" value="1"/>
</dbReference>
<keyword evidence="1" id="KW-0732">Signal</keyword>
<dbReference type="PANTHER" id="PTHR46121">
    <property type="entry name" value="STEROIDOGENIC ACUTE REGULATORY PROTEIN-LIKE"/>
    <property type="match status" value="1"/>
</dbReference>
<evidence type="ECO:0000313" key="3">
    <source>
        <dbReference type="EMBL" id="CAD7278754.1"/>
    </source>
</evidence>
<keyword evidence="4" id="KW-1185">Reference proteome</keyword>
<dbReference type="EMBL" id="OA883387">
    <property type="protein sequence ID" value="CAD7278754.1"/>
    <property type="molecule type" value="Genomic_DNA"/>
</dbReference>
<proteinExistence type="predicted"/>
<dbReference type="AlphaFoldDB" id="A0A7R9GF98"/>
<dbReference type="Proteomes" id="UP000678499">
    <property type="component" value="Unassembled WGS sequence"/>
</dbReference>
<feature type="signal peptide" evidence="1">
    <location>
        <begin position="1"/>
        <end position="26"/>
    </location>
</feature>
<feature type="chain" id="PRO_5036403287" description="START domain-containing protein" evidence="1">
    <location>
        <begin position="27"/>
        <end position="387"/>
    </location>
</feature>
<evidence type="ECO:0000259" key="2">
    <source>
        <dbReference type="PROSITE" id="PS50848"/>
    </source>
</evidence>
<organism evidence="3">
    <name type="scientific">Notodromas monacha</name>
    <dbReference type="NCBI Taxonomy" id="399045"/>
    <lineage>
        <taxon>Eukaryota</taxon>
        <taxon>Metazoa</taxon>
        <taxon>Ecdysozoa</taxon>
        <taxon>Arthropoda</taxon>
        <taxon>Crustacea</taxon>
        <taxon>Oligostraca</taxon>
        <taxon>Ostracoda</taxon>
        <taxon>Podocopa</taxon>
        <taxon>Podocopida</taxon>
        <taxon>Cypridocopina</taxon>
        <taxon>Cypridoidea</taxon>
        <taxon>Cyprididae</taxon>
        <taxon>Notodromas</taxon>
    </lineage>
</organism>
<feature type="domain" description="START" evidence="2">
    <location>
        <begin position="173"/>
        <end position="364"/>
    </location>
</feature>
<dbReference type="PROSITE" id="PS50848">
    <property type="entry name" value="START"/>
    <property type="match status" value="1"/>
</dbReference>
<dbReference type="GO" id="GO:0030301">
    <property type="term" value="P:cholesterol transport"/>
    <property type="evidence" value="ECO:0007669"/>
    <property type="project" value="TreeGrafter"/>
</dbReference>
<dbReference type="PANTHER" id="PTHR46121:SF1">
    <property type="entry name" value="STARD3 N-TERMINAL-LIKE PROTEIN"/>
    <property type="match status" value="1"/>
</dbReference>
<dbReference type="InterPro" id="IPR023393">
    <property type="entry name" value="START-like_dom_sf"/>
</dbReference>